<reference evidence="2" key="1">
    <citation type="submission" date="2014-09" db="EMBL/GenBank/DDBJ databases">
        <authorList>
            <person name="Mudge J."/>
            <person name="Ramaraj T."/>
            <person name="Lindquist I.E."/>
            <person name="Bharti A.K."/>
            <person name="Sundararajan A."/>
            <person name="Cameron C.T."/>
            <person name="Woodward J.E."/>
            <person name="May G.D."/>
            <person name="Brubaker C."/>
            <person name="Broadhvest J."/>
            <person name="Wilkins T.A."/>
        </authorList>
    </citation>
    <scope>NUCLEOTIDE SEQUENCE</scope>
    <source>
        <strain evidence="2">cv. AKA8401</strain>
    </source>
</reference>
<proteinExistence type="predicted"/>
<gene>
    <name evidence="1" type="ORF">F383_29421</name>
</gene>
<comment type="caution">
    <text evidence="1">The sequence shown here is derived from an EMBL/GenBank/DDBJ whole genome shotgun (WGS) entry which is preliminary data.</text>
</comment>
<keyword evidence="2" id="KW-1185">Reference proteome</keyword>
<dbReference type="EMBL" id="JRRC01408485">
    <property type="protein sequence ID" value="KHG04278.1"/>
    <property type="molecule type" value="Genomic_DNA"/>
</dbReference>
<protein>
    <submittedName>
        <fullName evidence="1">Uncharacterized protein</fullName>
    </submittedName>
</protein>
<accession>A0A0B0MQB1</accession>
<organism evidence="1 2">
    <name type="scientific">Gossypium arboreum</name>
    <name type="common">Tree cotton</name>
    <name type="synonym">Gossypium nanking</name>
    <dbReference type="NCBI Taxonomy" id="29729"/>
    <lineage>
        <taxon>Eukaryota</taxon>
        <taxon>Viridiplantae</taxon>
        <taxon>Streptophyta</taxon>
        <taxon>Embryophyta</taxon>
        <taxon>Tracheophyta</taxon>
        <taxon>Spermatophyta</taxon>
        <taxon>Magnoliopsida</taxon>
        <taxon>eudicotyledons</taxon>
        <taxon>Gunneridae</taxon>
        <taxon>Pentapetalae</taxon>
        <taxon>rosids</taxon>
        <taxon>malvids</taxon>
        <taxon>Malvales</taxon>
        <taxon>Malvaceae</taxon>
        <taxon>Malvoideae</taxon>
        <taxon>Gossypium</taxon>
    </lineage>
</organism>
<evidence type="ECO:0000313" key="1">
    <source>
        <dbReference type="EMBL" id="KHG04278.1"/>
    </source>
</evidence>
<dbReference type="Proteomes" id="UP000032142">
    <property type="component" value="Unassembled WGS sequence"/>
</dbReference>
<evidence type="ECO:0000313" key="2">
    <source>
        <dbReference type="Proteomes" id="UP000032142"/>
    </source>
</evidence>
<sequence>MQALLPRKDFEKQHQNLSWVRVVLVVSIVPIQLF</sequence>
<dbReference type="AlphaFoldDB" id="A0A0B0MQB1"/>
<name>A0A0B0MQB1_GOSAR</name>